<organism evidence="1">
    <name type="scientific">marine sediment metagenome</name>
    <dbReference type="NCBI Taxonomy" id="412755"/>
    <lineage>
        <taxon>unclassified sequences</taxon>
        <taxon>metagenomes</taxon>
        <taxon>ecological metagenomes</taxon>
    </lineage>
</organism>
<reference evidence="1" key="1">
    <citation type="journal article" date="2015" name="Nature">
        <title>Complex archaea that bridge the gap between prokaryotes and eukaryotes.</title>
        <authorList>
            <person name="Spang A."/>
            <person name="Saw J.H."/>
            <person name="Jorgensen S.L."/>
            <person name="Zaremba-Niedzwiedzka K."/>
            <person name="Martijn J."/>
            <person name="Lind A.E."/>
            <person name="van Eijk R."/>
            <person name="Schleper C."/>
            <person name="Guy L."/>
            <person name="Ettema T.J."/>
        </authorList>
    </citation>
    <scope>NUCLEOTIDE SEQUENCE</scope>
</reference>
<comment type="caution">
    <text evidence="1">The sequence shown here is derived from an EMBL/GenBank/DDBJ whole genome shotgun (WGS) entry which is preliminary data.</text>
</comment>
<evidence type="ECO:0000313" key="1">
    <source>
        <dbReference type="EMBL" id="KKM84215.1"/>
    </source>
</evidence>
<proteinExistence type="predicted"/>
<dbReference type="AlphaFoldDB" id="A0A0F9N616"/>
<name>A0A0F9N616_9ZZZZ</name>
<gene>
    <name evidence="1" type="ORF">LCGC14_1301430</name>
</gene>
<accession>A0A0F9N616</accession>
<dbReference type="EMBL" id="LAZR01007600">
    <property type="protein sequence ID" value="KKM84215.1"/>
    <property type="molecule type" value="Genomic_DNA"/>
</dbReference>
<protein>
    <submittedName>
        <fullName evidence="1">Uncharacterized protein</fullName>
    </submittedName>
</protein>
<sequence>MKKIYIVEIRDGENVYYEWTTIKPTSDYVDGFMREVKSITDENATDEEIKILEKFGVL</sequence>